<dbReference type="EnsemblPlants" id="KEH39539">
    <property type="protein sequence ID" value="KEH39539"/>
    <property type="gene ID" value="MTR_2g100630"/>
</dbReference>
<feature type="compositionally biased region" description="Polar residues" evidence="3">
    <location>
        <begin position="435"/>
        <end position="446"/>
    </location>
</feature>
<evidence type="ECO:0000313" key="6">
    <source>
        <dbReference type="Proteomes" id="UP000002051"/>
    </source>
</evidence>
<dbReference type="ExpressionAtlas" id="A0A072VBX7">
    <property type="expression patterns" value="differential"/>
</dbReference>
<organism evidence="4 6">
    <name type="scientific">Medicago truncatula</name>
    <name type="common">Barrel medic</name>
    <name type="synonym">Medicago tribuloides</name>
    <dbReference type="NCBI Taxonomy" id="3880"/>
    <lineage>
        <taxon>Eukaryota</taxon>
        <taxon>Viridiplantae</taxon>
        <taxon>Streptophyta</taxon>
        <taxon>Embryophyta</taxon>
        <taxon>Tracheophyta</taxon>
        <taxon>Spermatophyta</taxon>
        <taxon>Magnoliopsida</taxon>
        <taxon>eudicotyledons</taxon>
        <taxon>Gunneridae</taxon>
        <taxon>Pentapetalae</taxon>
        <taxon>rosids</taxon>
        <taxon>fabids</taxon>
        <taxon>Fabales</taxon>
        <taxon>Fabaceae</taxon>
        <taxon>Papilionoideae</taxon>
        <taxon>50 kb inversion clade</taxon>
        <taxon>NPAAA clade</taxon>
        <taxon>Hologalegina</taxon>
        <taxon>IRL clade</taxon>
        <taxon>Trifolieae</taxon>
        <taxon>Medicago</taxon>
    </lineage>
</organism>
<accession>A0A072VBX7</accession>
<dbReference type="PANTHER" id="PTHR31342">
    <property type="entry name" value="PROTEIN CHUP1, CHLOROPLASTIC"/>
    <property type="match status" value="1"/>
</dbReference>
<evidence type="ECO:0000313" key="5">
    <source>
        <dbReference type="EnsemblPlants" id="KEH39539"/>
    </source>
</evidence>
<keyword evidence="1 2" id="KW-0175">Coiled coil</keyword>
<dbReference type="InterPro" id="IPR040265">
    <property type="entry name" value="CHUP1/IPGA1-like"/>
</dbReference>
<dbReference type="Proteomes" id="UP000002051">
    <property type="component" value="Chromosome 2"/>
</dbReference>
<dbReference type="OrthoDB" id="1870283at2759"/>
<dbReference type="PANTHER" id="PTHR31342:SF59">
    <property type="entry name" value="PUTATIVE-RELATED"/>
    <property type="match status" value="1"/>
</dbReference>
<evidence type="ECO:0000256" key="2">
    <source>
        <dbReference type="SAM" id="Coils"/>
    </source>
</evidence>
<dbReference type="HOGENOM" id="CLU_030843_0_0_1"/>
<name>A0A072VBX7_MEDTR</name>
<evidence type="ECO:0000256" key="1">
    <source>
        <dbReference type="ARBA" id="ARBA00023054"/>
    </source>
</evidence>
<feature type="compositionally biased region" description="Basic residues" evidence="3">
    <location>
        <begin position="414"/>
        <end position="426"/>
    </location>
</feature>
<feature type="coiled-coil region" evidence="2">
    <location>
        <begin position="92"/>
        <end position="296"/>
    </location>
</feature>
<reference evidence="4 6" key="1">
    <citation type="journal article" date="2011" name="Nature">
        <title>The Medicago genome provides insight into the evolution of rhizobial symbioses.</title>
        <authorList>
            <person name="Young N.D."/>
            <person name="Debelle F."/>
            <person name="Oldroyd G.E."/>
            <person name="Geurts R."/>
            <person name="Cannon S.B."/>
            <person name="Udvardi M.K."/>
            <person name="Benedito V.A."/>
            <person name="Mayer K.F."/>
            <person name="Gouzy J."/>
            <person name="Schoof H."/>
            <person name="Van de Peer Y."/>
            <person name="Proost S."/>
            <person name="Cook D.R."/>
            <person name="Meyers B.C."/>
            <person name="Spannagl M."/>
            <person name="Cheung F."/>
            <person name="De Mita S."/>
            <person name="Krishnakumar V."/>
            <person name="Gundlach H."/>
            <person name="Zhou S."/>
            <person name="Mudge J."/>
            <person name="Bharti A.K."/>
            <person name="Murray J.D."/>
            <person name="Naoumkina M.A."/>
            <person name="Rosen B."/>
            <person name="Silverstein K.A."/>
            <person name="Tang H."/>
            <person name="Rombauts S."/>
            <person name="Zhao P.X."/>
            <person name="Zhou P."/>
            <person name="Barbe V."/>
            <person name="Bardou P."/>
            <person name="Bechner M."/>
            <person name="Bellec A."/>
            <person name="Berger A."/>
            <person name="Berges H."/>
            <person name="Bidwell S."/>
            <person name="Bisseling T."/>
            <person name="Choisne N."/>
            <person name="Couloux A."/>
            <person name="Denny R."/>
            <person name="Deshpande S."/>
            <person name="Dai X."/>
            <person name="Doyle J.J."/>
            <person name="Dudez A.M."/>
            <person name="Farmer A.D."/>
            <person name="Fouteau S."/>
            <person name="Franken C."/>
            <person name="Gibelin C."/>
            <person name="Gish J."/>
            <person name="Goldstein S."/>
            <person name="Gonzalez A.J."/>
            <person name="Green P.J."/>
            <person name="Hallab A."/>
            <person name="Hartog M."/>
            <person name="Hua A."/>
            <person name="Humphray S.J."/>
            <person name="Jeong D.H."/>
            <person name="Jing Y."/>
            <person name="Jocker A."/>
            <person name="Kenton S.M."/>
            <person name="Kim D.J."/>
            <person name="Klee K."/>
            <person name="Lai H."/>
            <person name="Lang C."/>
            <person name="Lin S."/>
            <person name="Macmil S.L."/>
            <person name="Magdelenat G."/>
            <person name="Matthews L."/>
            <person name="McCorrison J."/>
            <person name="Monaghan E.L."/>
            <person name="Mun J.H."/>
            <person name="Najar F.Z."/>
            <person name="Nicholson C."/>
            <person name="Noirot C."/>
            <person name="O'Bleness M."/>
            <person name="Paule C.R."/>
            <person name="Poulain J."/>
            <person name="Prion F."/>
            <person name="Qin B."/>
            <person name="Qu C."/>
            <person name="Retzel E.F."/>
            <person name="Riddle C."/>
            <person name="Sallet E."/>
            <person name="Samain S."/>
            <person name="Samson N."/>
            <person name="Sanders I."/>
            <person name="Saurat O."/>
            <person name="Scarpelli C."/>
            <person name="Schiex T."/>
            <person name="Segurens B."/>
            <person name="Severin A.J."/>
            <person name="Sherrier D.J."/>
            <person name="Shi R."/>
            <person name="Sims S."/>
            <person name="Singer S.R."/>
            <person name="Sinharoy S."/>
            <person name="Sterck L."/>
            <person name="Viollet A."/>
            <person name="Wang B.B."/>
            <person name="Wang K."/>
            <person name="Wang M."/>
            <person name="Wang X."/>
            <person name="Warfsmann J."/>
            <person name="Weissenbach J."/>
            <person name="White D.D."/>
            <person name="White J.D."/>
            <person name="Wiley G.B."/>
            <person name="Wincker P."/>
            <person name="Xing Y."/>
            <person name="Yang L."/>
            <person name="Yao Z."/>
            <person name="Ying F."/>
            <person name="Zhai J."/>
            <person name="Zhou L."/>
            <person name="Zuber A."/>
            <person name="Denarie J."/>
            <person name="Dixon R.A."/>
            <person name="May G.D."/>
            <person name="Schwartz D.C."/>
            <person name="Rogers J."/>
            <person name="Quetier F."/>
            <person name="Town C.D."/>
            <person name="Roe B.A."/>
        </authorList>
    </citation>
    <scope>NUCLEOTIDE SEQUENCE [LARGE SCALE GENOMIC DNA]</scope>
    <source>
        <strain evidence="4">A17</strain>
        <strain evidence="5 6">cv. Jemalong A17</strain>
    </source>
</reference>
<keyword evidence="6" id="KW-1185">Reference proteome</keyword>
<dbReference type="EMBL" id="CM001218">
    <property type="protein sequence ID" value="KEH39539.1"/>
    <property type="molecule type" value="Genomic_DNA"/>
</dbReference>
<evidence type="ECO:0000313" key="4">
    <source>
        <dbReference type="EMBL" id="KEH39539.1"/>
    </source>
</evidence>
<reference evidence="4 6" key="2">
    <citation type="journal article" date="2014" name="BMC Genomics">
        <title>An improved genome release (version Mt4.0) for the model legume Medicago truncatula.</title>
        <authorList>
            <person name="Tang H."/>
            <person name="Krishnakumar V."/>
            <person name="Bidwell S."/>
            <person name="Rosen B."/>
            <person name="Chan A."/>
            <person name="Zhou S."/>
            <person name="Gentzbittel L."/>
            <person name="Childs K.L."/>
            <person name="Yandell M."/>
            <person name="Gundlach H."/>
            <person name="Mayer K.F."/>
            <person name="Schwartz D.C."/>
            <person name="Town C.D."/>
        </authorList>
    </citation>
    <scope>GENOME REANNOTATION</scope>
    <source>
        <strain evidence="4">A17</strain>
        <strain evidence="5 6">cv. Jemalong A17</strain>
    </source>
</reference>
<evidence type="ECO:0000256" key="3">
    <source>
        <dbReference type="SAM" id="MobiDB-lite"/>
    </source>
</evidence>
<feature type="compositionally biased region" description="Polar residues" evidence="3">
    <location>
        <begin position="388"/>
        <end position="401"/>
    </location>
</feature>
<proteinExistence type="predicted"/>
<dbReference type="AlphaFoldDB" id="A0A072VBX7"/>
<feature type="region of interest" description="Disordered" evidence="3">
    <location>
        <begin position="414"/>
        <end position="450"/>
    </location>
</feature>
<sequence>MCFSGHESEVNLGGDIGATFSTSNTVSEEETCTRGSRNKNSLIAPFSCSEQNGDRDEFLLPEFDELVKEVEFEVEAPRLKVGSSREYAVPDKNDYEQEIIQLRNMVRLLQDKEQNLEVQLLEYCGLREQETVVMELQNRLKISNMEVKMFNLKTKNLQSENRKLKEQVADQEKVLAELDAEKAKIELLNNEIRREAEQNKEKIVSLKQRVAKLQEQEYKGSACDQDIKIKLQKLNAVESEVEELRKSNLKLQIENYDLARRLDSTQIVANDANRESECLRKENEGLMKQIEQLHSDRCSDLEELVYMRWINACLRYELRNYQPPPNKTVAKDLSKSLSPTSEKKAKQLILEYADTNGAGSIVNFDFDQWSSSQASSITDSGEYDDFSSVDNSSASRTNTTSQNKFFSKLRRMIQGKDSHRRRHHHSQVSSRYQEDSNSPWPSTSTGIDGRISFDRRYSSLSGEGSFSGFLDVEKSDLEKYAEALKDSSVKVRYQRRERSASYS</sequence>
<gene>
    <name evidence="5" type="primary">11432947</name>
    <name evidence="4" type="ordered locus">MTR_2g100630</name>
</gene>
<feature type="region of interest" description="Disordered" evidence="3">
    <location>
        <begin position="377"/>
        <end position="401"/>
    </location>
</feature>
<reference evidence="5" key="3">
    <citation type="submission" date="2015-04" db="UniProtKB">
        <authorList>
            <consortium name="EnsemblPlants"/>
        </authorList>
    </citation>
    <scope>IDENTIFICATION</scope>
    <source>
        <strain evidence="5">cv. Jemalong A17</strain>
    </source>
</reference>
<feature type="region of interest" description="Disordered" evidence="3">
    <location>
        <begin position="14"/>
        <end position="34"/>
    </location>
</feature>
<protein>
    <submittedName>
        <fullName evidence="4">CHUP1, putative</fullName>
    </submittedName>
</protein>